<dbReference type="InterPro" id="IPR001789">
    <property type="entry name" value="Sig_transdc_resp-reg_receiver"/>
</dbReference>
<dbReference type="CDD" id="cd06170">
    <property type="entry name" value="LuxR_C_like"/>
    <property type="match status" value="1"/>
</dbReference>
<dbReference type="SUPFAM" id="SSF46894">
    <property type="entry name" value="C-terminal effector domain of the bipartite response regulators"/>
    <property type="match status" value="1"/>
</dbReference>
<evidence type="ECO:0000256" key="1">
    <source>
        <dbReference type="ARBA" id="ARBA00022553"/>
    </source>
</evidence>
<dbReference type="FunCoup" id="A0A259U1M0">
    <property type="interactions" value="364"/>
</dbReference>
<dbReference type="SMART" id="SM00421">
    <property type="entry name" value="HTH_LUXR"/>
    <property type="match status" value="1"/>
</dbReference>
<dbReference type="RefSeq" id="WP_094549457.1">
    <property type="nucleotide sequence ID" value="NZ_MQWB01000001.1"/>
</dbReference>
<dbReference type="EMBL" id="MQWB01000001">
    <property type="protein sequence ID" value="OZC03747.1"/>
    <property type="molecule type" value="Genomic_DNA"/>
</dbReference>
<dbReference type="PRINTS" id="PR00038">
    <property type="entry name" value="HTHLUXR"/>
</dbReference>
<dbReference type="PROSITE" id="PS50110">
    <property type="entry name" value="RESPONSE_REGULATORY"/>
    <property type="match status" value="1"/>
</dbReference>
<dbReference type="InterPro" id="IPR000792">
    <property type="entry name" value="Tscrpt_reg_LuxR_C"/>
</dbReference>
<dbReference type="Pfam" id="PF00196">
    <property type="entry name" value="GerE"/>
    <property type="match status" value="1"/>
</dbReference>
<dbReference type="Pfam" id="PF00072">
    <property type="entry name" value="Response_reg"/>
    <property type="match status" value="1"/>
</dbReference>
<dbReference type="InterPro" id="IPR058245">
    <property type="entry name" value="NreC/VraR/RcsB-like_REC"/>
</dbReference>
<dbReference type="Gene3D" id="3.40.50.2300">
    <property type="match status" value="1"/>
</dbReference>
<reference evidence="6 7" key="1">
    <citation type="submission" date="2016-11" db="EMBL/GenBank/DDBJ databases">
        <title>Study of marine rhodopsin-containing bacteria.</title>
        <authorList>
            <person name="Yoshizawa S."/>
            <person name="Kumagai Y."/>
            <person name="Kogure K."/>
        </authorList>
    </citation>
    <scope>NUCLEOTIDE SEQUENCE [LARGE SCALE GENOMIC DNA]</scope>
    <source>
        <strain evidence="6 7">SG-29</strain>
    </source>
</reference>
<dbReference type="Gene3D" id="1.10.10.10">
    <property type="entry name" value="Winged helix-like DNA-binding domain superfamily/Winged helix DNA-binding domain"/>
    <property type="match status" value="1"/>
</dbReference>
<evidence type="ECO:0000313" key="7">
    <source>
        <dbReference type="Proteomes" id="UP000216446"/>
    </source>
</evidence>
<gene>
    <name evidence="6" type="ORF">BSZ36_12595</name>
</gene>
<dbReference type="InterPro" id="IPR016032">
    <property type="entry name" value="Sig_transdc_resp-reg_C-effctor"/>
</dbReference>
<dbReference type="SUPFAM" id="SSF52172">
    <property type="entry name" value="CheY-like"/>
    <property type="match status" value="1"/>
</dbReference>
<dbReference type="SMART" id="SM00448">
    <property type="entry name" value="REC"/>
    <property type="match status" value="1"/>
</dbReference>
<comment type="caution">
    <text evidence="6">The sequence shown here is derived from an EMBL/GenBank/DDBJ whole genome shotgun (WGS) entry which is preliminary data.</text>
</comment>
<dbReference type="OrthoDB" id="9797341at2"/>
<dbReference type="PANTHER" id="PTHR43214">
    <property type="entry name" value="TWO-COMPONENT RESPONSE REGULATOR"/>
    <property type="match status" value="1"/>
</dbReference>
<dbReference type="GO" id="GO:0000160">
    <property type="term" value="P:phosphorelay signal transduction system"/>
    <property type="evidence" value="ECO:0007669"/>
    <property type="project" value="InterPro"/>
</dbReference>
<organism evidence="6 7">
    <name type="scientific">Rubricoccus marinus</name>
    <dbReference type="NCBI Taxonomy" id="716817"/>
    <lineage>
        <taxon>Bacteria</taxon>
        <taxon>Pseudomonadati</taxon>
        <taxon>Rhodothermota</taxon>
        <taxon>Rhodothermia</taxon>
        <taxon>Rhodothermales</taxon>
        <taxon>Rubricoccaceae</taxon>
        <taxon>Rubricoccus</taxon>
    </lineage>
</organism>
<evidence type="ECO:0000256" key="3">
    <source>
        <dbReference type="PROSITE-ProRule" id="PRU00169"/>
    </source>
</evidence>
<dbReference type="PROSITE" id="PS00622">
    <property type="entry name" value="HTH_LUXR_1"/>
    <property type="match status" value="1"/>
</dbReference>
<dbReference type="InterPro" id="IPR036388">
    <property type="entry name" value="WH-like_DNA-bd_sf"/>
</dbReference>
<sequence>MMPPYRVLLVDDHPLFREGLRRQLDADDRLQVVGEASDGKEGLRLCQSLTPDVLVLDMHLPQLSGPDVAQAASALAAPPRMLALSAYDDASYVHALMDAGAAGYVTKDQHPAVIREAVVAVAEGHGRWFVALPQRPDQLSPLTAREHEVLLFLSRGLDNRTIGDRLFVTENTVRNHLTAIYSKLGLNSAREAIAWAWKHGIADAQEGA</sequence>
<protein>
    <recommendedName>
        <fullName evidence="8">DNA-binding response regulator</fullName>
    </recommendedName>
</protein>
<dbReference type="CDD" id="cd17535">
    <property type="entry name" value="REC_NarL-like"/>
    <property type="match status" value="1"/>
</dbReference>
<dbReference type="Proteomes" id="UP000216446">
    <property type="component" value="Unassembled WGS sequence"/>
</dbReference>
<name>A0A259U1M0_9BACT</name>
<proteinExistence type="predicted"/>
<dbReference type="GO" id="GO:0006355">
    <property type="term" value="P:regulation of DNA-templated transcription"/>
    <property type="evidence" value="ECO:0007669"/>
    <property type="project" value="InterPro"/>
</dbReference>
<accession>A0A259U1M0</accession>
<keyword evidence="7" id="KW-1185">Reference proteome</keyword>
<feature type="domain" description="Response regulatory" evidence="5">
    <location>
        <begin position="6"/>
        <end position="122"/>
    </location>
</feature>
<evidence type="ECO:0000259" key="5">
    <source>
        <dbReference type="PROSITE" id="PS50110"/>
    </source>
</evidence>
<dbReference type="AlphaFoldDB" id="A0A259U1M0"/>
<dbReference type="GO" id="GO:0003677">
    <property type="term" value="F:DNA binding"/>
    <property type="evidence" value="ECO:0007669"/>
    <property type="project" value="UniProtKB-KW"/>
</dbReference>
<feature type="domain" description="HTH luxR-type" evidence="4">
    <location>
        <begin position="135"/>
        <end position="200"/>
    </location>
</feature>
<evidence type="ECO:0000259" key="4">
    <source>
        <dbReference type="PROSITE" id="PS50043"/>
    </source>
</evidence>
<keyword evidence="1 3" id="KW-0597">Phosphoprotein</keyword>
<evidence type="ECO:0000256" key="2">
    <source>
        <dbReference type="ARBA" id="ARBA00023125"/>
    </source>
</evidence>
<evidence type="ECO:0000313" key="6">
    <source>
        <dbReference type="EMBL" id="OZC03747.1"/>
    </source>
</evidence>
<feature type="modified residue" description="4-aspartylphosphate" evidence="3">
    <location>
        <position position="57"/>
    </location>
</feature>
<dbReference type="PROSITE" id="PS50043">
    <property type="entry name" value="HTH_LUXR_2"/>
    <property type="match status" value="1"/>
</dbReference>
<keyword evidence="2" id="KW-0238">DNA-binding</keyword>
<dbReference type="InParanoid" id="A0A259U1M0"/>
<dbReference type="InterPro" id="IPR011006">
    <property type="entry name" value="CheY-like_superfamily"/>
</dbReference>
<evidence type="ECO:0008006" key="8">
    <source>
        <dbReference type="Google" id="ProtNLM"/>
    </source>
</evidence>
<dbReference type="InterPro" id="IPR039420">
    <property type="entry name" value="WalR-like"/>
</dbReference>